<feature type="compositionally biased region" description="Basic and acidic residues" evidence="15">
    <location>
        <begin position="265"/>
        <end position="275"/>
    </location>
</feature>
<dbReference type="SUPFAM" id="SSF54001">
    <property type="entry name" value="Cysteine proteinases"/>
    <property type="match status" value="1"/>
</dbReference>
<dbReference type="SUPFAM" id="SSF46689">
    <property type="entry name" value="Homeodomain-like"/>
    <property type="match status" value="2"/>
</dbReference>
<evidence type="ECO:0000256" key="10">
    <source>
        <dbReference type="ARBA" id="ARBA00022801"/>
    </source>
</evidence>
<dbReference type="PROSITE" id="PS00973">
    <property type="entry name" value="USP_2"/>
    <property type="match status" value="1"/>
</dbReference>
<dbReference type="Gene3D" id="1.10.10.60">
    <property type="entry name" value="Homeodomain-like"/>
    <property type="match status" value="2"/>
</dbReference>
<dbReference type="Gene3D" id="3.90.70.10">
    <property type="entry name" value="Cysteine proteinases"/>
    <property type="match status" value="1"/>
</dbReference>
<feature type="region of interest" description="Disordered" evidence="15">
    <location>
        <begin position="474"/>
        <end position="496"/>
    </location>
</feature>
<feature type="compositionally biased region" description="Polar residues" evidence="15">
    <location>
        <begin position="276"/>
        <end position="292"/>
    </location>
</feature>
<dbReference type="InterPro" id="IPR009060">
    <property type="entry name" value="UBA-like_sf"/>
</dbReference>
<evidence type="ECO:0000256" key="11">
    <source>
        <dbReference type="ARBA" id="ARBA00022807"/>
    </source>
</evidence>
<dbReference type="SUPFAM" id="SSF46934">
    <property type="entry name" value="UBA-like"/>
    <property type="match status" value="1"/>
</dbReference>
<comment type="similarity">
    <text evidence="3">Belongs to the peptidase C19 family.</text>
</comment>
<feature type="compositionally biased region" description="Polar residues" evidence="15">
    <location>
        <begin position="474"/>
        <end position="492"/>
    </location>
</feature>
<evidence type="ECO:0000256" key="2">
    <source>
        <dbReference type="ARBA" id="ARBA00004123"/>
    </source>
</evidence>
<dbReference type="Pfam" id="PF22562">
    <property type="entry name" value="UBA_7"/>
    <property type="match status" value="1"/>
</dbReference>
<dbReference type="Pfam" id="PF00249">
    <property type="entry name" value="Myb_DNA-binding"/>
    <property type="match status" value="2"/>
</dbReference>
<evidence type="ECO:0000256" key="5">
    <source>
        <dbReference type="ARBA" id="ARBA00022670"/>
    </source>
</evidence>
<evidence type="ECO:0000256" key="14">
    <source>
        <dbReference type="ARBA" id="ARBA00023242"/>
    </source>
</evidence>
<dbReference type="EC" id="3.4.19.12" evidence="4"/>
<protein>
    <recommendedName>
        <fullName evidence="4">ubiquitinyl hydrolase 1</fullName>
        <ecNumber evidence="4">3.4.19.12</ecNumber>
    </recommendedName>
</protein>
<evidence type="ECO:0000256" key="9">
    <source>
        <dbReference type="ARBA" id="ARBA00022786"/>
    </source>
</evidence>
<keyword evidence="11" id="KW-0788">Thiol protease</keyword>
<organism evidence="19 20">
    <name type="scientific">Protea cynaroides</name>
    <dbReference type="NCBI Taxonomy" id="273540"/>
    <lineage>
        <taxon>Eukaryota</taxon>
        <taxon>Viridiplantae</taxon>
        <taxon>Streptophyta</taxon>
        <taxon>Embryophyta</taxon>
        <taxon>Tracheophyta</taxon>
        <taxon>Spermatophyta</taxon>
        <taxon>Magnoliopsida</taxon>
        <taxon>Proteales</taxon>
        <taxon>Proteaceae</taxon>
        <taxon>Protea</taxon>
    </lineage>
</organism>
<evidence type="ECO:0000259" key="18">
    <source>
        <dbReference type="PROSITE" id="PS51294"/>
    </source>
</evidence>
<dbReference type="PROSITE" id="PS50030">
    <property type="entry name" value="UBA"/>
    <property type="match status" value="1"/>
</dbReference>
<feature type="compositionally biased region" description="Low complexity" evidence="15">
    <location>
        <begin position="162"/>
        <end position="173"/>
    </location>
</feature>
<dbReference type="AlphaFoldDB" id="A0A9Q0L1T5"/>
<keyword evidence="10" id="KW-0378">Hydrolase</keyword>
<dbReference type="GO" id="GO:0003677">
    <property type="term" value="F:DNA binding"/>
    <property type="evidence" value="ECO:0007669"/>
    <property type="project" value="UniProtKB-KW"/>
</dbReference>
<dbReference type="InterPro" id="IPR001005">
    <property type="entry name" value="SANT/Myb"/>
</dbReference>
<feature type="compositionally biased region" description="Polar residues" evidence="15">
    <location>
        <begin position="174"/>
        <end position="195"/>
    </location>
</feature>
<dbReference type="GO" id="GO:0004843">
    <property type="term" value="F:cysteine-type deubiquitinase activity"/>
    <property type="evidence" value="ECO:0007669"/>
    <property type="project" value="UniProtKB-EC"/>
</dbReference>
<keyword evidence="20" id="KW-1185">Reference proteome</keyword>
<dbReference type="Gene3D" id="1.10.8.10">
    <property type="entry name" value="DNA helicase RuvA subunit, C-terminal domain"/>
    <property type="match status" value="2"/>
</dbReference>
<evidence type="ECO:0000256" key="7">
    <source>
        <dbReference type="ARBA" id="ARBA00022737"/>
    </source>
</evidence>
<dbReference type="SMART" id="SM00165">
    <property type="entry name" value="UBA"/>
    <property type="match status" value="2"/>
</dbReference>
<feature type="domain" description="UBA" evidence="16">
    <location>
        <begin position="389"/>
        <end position="430"/>
    </location>
</feature>
<dbReference type="GO" id="GO:0008270">
    <property type="term" value="F:zinc ion binding"/>
    <property type="evidence" value="ECO:0007669"/>
    <property type="project" value="UniProtKB-KW"/>
</dbReference>
<keyword evidence="8" id="KW-0863">Zinc-finger</keyword>
<evidence type="ECO:0000256" key="6">
    <source>
        <dbReference type="ARBA" id="ARBA00022723"/>
    </source>
</evidence>
<dbReference type="PANTHER" id="PTHR10641">
    <property type="entry name" value="MYB FAMILY TRANSCRIPTION FACTOR"/>
    <property type="match status" value="1"/>
</dbReference>
<dbReference type="Proteomes" id="UP001141806">
    <property type="component" value="Unassembled WGS sequence"/>
</dbReference>
<dbReference type="InterPro" id="IPR015495">
    <property type="entry name" value="Myb_TF_plants"/>
</dbReference>
<dbReference type="InterPro" id="IPR038765">
    <property type="entry name" value="Papain-like_cys_pep_sf"/>
</dbReference>
<evidence type="ECO:0000259" key="16">
    <source>
        <dbReference type="PROSITE" id="PS50030"/>
    </source>
</evidence>
<dbReference type="GO" id="GO:0016579">
    <property type="term" value="P:protein deubiquitination"/>
    <property type="evidence" value="ECO:0007669"/>
    <property type="project" value="InterPro"/>
</dbReference>
<dbReference type="OrthoDB" id="1742673at2759"/>
<sequence>MVRTICCEKTGLKKGAWTPEEDKKLVAYVTRHGLWNWREIPKYAGCMNLDLAINEEKPEDLIDESTSDQRDYYAKWQRNNNMSLRLIKANMSRTIRRSILDKPTTREYIDAIKEQYVSTDSSTVSTLIAKLGAIKYSESKDMNSIGLIITILHLLHHGPYHSPHCSPHHSPQPILQSISQPTSLPISSHDSSTDCTPGPNDLSEPISIAHQTIPMSGLRRWAAIAAKLPGRADNEIKNHWHTNLKKRLKQESKPAHTSKGGSDSSECKDNNKQESEPSTLLPNAPSLQTSENSPLSPVPSLSDFSSSSSDFMVEISTNWMADEYAVSSDKFAEVLSGDFWTEPYVAGNSYIQENFPETLAYPEILFPLSPISLEESLFTGSELEASKPSANEDIVSQLADMGFNNFHCQKAAINTSNAGVEEAMNWLLSHMNDPDIDDPVSQEATAEEEIAQKALKASGGDIEKATDWIFNHPQVSASPDMDATSSSVQSATDEGLPDGGGRYKLIGLVSHIGTSTQCGHYVAHVYKDRRWVIFNDNKAEASVNPPKDMGYLYFFERLNG</sequence>
<dbReference type="EMBL" id="JAMYWD010000001">
    <property type="protein sequence ID" value="KAJ4980446.1"/>
    <property type="molecule type" value="Genomic_DNA"/>
</dbReference>
<dbReference type="InterPro" id="IPR009057">
    <property type="entry name" value="Homeodomain-like_sf"/>
</dbReference>
<feature type="domain" description="HTH myb-type" evidence="18">
    <location>
        <begin position="9"/>
        <end position="46"/>
    </location>
</feature>
<feature type="region of interest" description="Disordered" evidence="15">
    <location>
        <begin position="244"/>
        <end position="301"/>
    </location>
</feature>
<dbReference type="PANTHER" id="PTHR10641:SF1413">
    <property type="entry name" value="MYB-RELATED PROTEIN MYB4"/>
    <property type="match status" value="1"/>
</dbReference>
<keyword evidence="5" id="KW-0645">Protease</keyword>
<dbReference type="SMART" id="SM00717">
    <property type="entry name" value="SANT"/>
    <property type="match status" value="1"/>
</dbReference>
<dbReference type="CDD" id="cd14295">
    <property type="entry name" value="UBA1_atUBP14"/>
    <property type="match status" value="1"/>
</dbReference>
<feature type="domain" description="Myb-like" evidence="17">
    <location>
        <begin position="217"/>
        <end position="244"/>
    </location>
</feature>
<proteinExistence type="inferred from homology"/>
<keyword evidence="7" id="KW-0677">Repeat</keyword>
<dbReference type="InterPro" id="IPR015940">
    <property type="entry name" value="UBA"/>
</dbReference>
<evidence type="ECO:0000313" key="19">
    <source>
        <dbReference type="EMBL" id="KAJ4980446.1"/>
    </source>
</evidence>
<keyword evidence="9" id="KW-0833">Ubl conjugation pathway</keyword>
<accession>A0A9Q0L1T5</accession>
<dbReference type="InterPro" id="IPR018200">
    <property type="entry name" value="USP_CS"/>
</dbReference>
<dbReference type="GO" id="GO:0006508">
    <property type="term" value="P:proteolysis"/>
    <property type="evidence" value="ECO:0007669"/>
    <property type="project" value="UniProtKB-KW"/>
</dbReference>
<feature type="domain" description="Myb-like" evidence="17">
    <location>
        <begin position="9"/>
        <end position="43"/>
    </location>
</feature>
<evidence type="ECO:0000256" key="15">
    <source>
        <dbReference type="SAM" id="MobiDB-lite"/>
    </source>
</evidence>
<dbReference type="PROSITE" id="PS50090">
    <property type="entry name" value="MYB_LIKE"/>
    <property type="match status" value="2"/>
</dbReference>
<dbReference type="FunFam" id="1.10.8.10:FF:000103">
    <property type="entry name" value="Ubiquitin carboxyl-terminal hydrolase"/>
    <property type="match status" value="1"/>
</dbReference>
<evidence type="ECO:0000256" key="13">
    <source>
        <dbReference type="ARBA" id="ARBA00023125"/>
    </source>
</evidence>
<keyword evidence="12" id="KW-0862">Zinc</keyword>
<evidence type="ECO:0000256" key="1">
    <source>
        <dbReference type="ARBA" id="ARBA00000707"/>
    </source>
</evidence>
<reference evidence="19" key="1">
    <citation type="journal article" date="2023" name="Plant J.">
        <title>The genome of the king protea, Protea cynaroides.</title>
        <authorList>
            <person name="Chang J."/>
            <person name="Duong T.A."/>
            <person name="Schoeman C."/>
            <person name="Ma X."/>
            <person name="Roodt D."/>
            <person name="Barker N."/>
            <person name="Li Z."/>
            <person name="Van de Peer Y."/>
            <person name="Mizrachi E."/>
        </authorList>
    </citation>
    <scope>NUCLEOTIDE SEQUENCE</scope>
    <source>
        <tissue evidence="19">Young leaves</tissue>
    </source>
</reference>
<dbReference type="GO" id="GO:0005634">
    <property type="term" value="C:nucleus"/>
    <property type="evidence" value="ECO:0007669"/>
    <property type="project" value="UniProtKB-SubCell"/>
</dbReference>
<evidence type="ECO:0000313" key="20">
    <source>
        <dbReference type="Proteomes" id="UP001141806"/>
    </source>
</evidence>
<keyword evidence="6" id="KW-0479">Metal-binding</keyword>
<gene>
    <name evidence="19" type="ORF">NE237_031283</name>
</gene>
<dbReference type="InterPro" id="IPR017930">
    <property type="entry name" value="Myb_dom"/>
</dbReference>
<evidence type="ECO:0000256" key="4">
    <source>
        <dbReference type="ARBA" id="ARBA00012759"/>
    </source>
</evidence>
<name>A0A9Q0L1T5_9MAGN</name>
<keyword evidence="14" id="KW-0539">Nucleus</keyword>
<comment type="catalytic activity">
    <reaction evidence="1">
        <text>Thiol-dependent hydrolysis of ester, thioester, amide, peptide and isopeptide bonds formed by the C-terminal Gly of ubiquitin (a 76-residue protein attached to proteins as an intracellular targeting signal).</text>
        <dbReference type="EC" id="3.4.19.12"/>
    </reaction>
</comment>
<comment type="caution">
    <text evidence="19">The sequence shown here is derived from an EMBL/GenBank/DDBJ whole genome shotgun (WGS) entry which is preliminary data.</text>
</comment>
<feature type="region of interest" description="Disordered" evidence="15">
    <location>
        <begin position="162"/>
        <end position="205"/>
    </location>
</feature>
<feature type="domain" description="HTH myb-type" evidence="18">
    <location>
        <begin position="219"/>
        <end position="248"/>
    </location>
</feature>
<dbReference type="CDD" id="cd00167">
    <property type="entry name" value="SANT"/>
    <property type="match status" value="2"/>
</dbReference>
<evidence type="ECO:0000256" key="12">
    <source>
        <dbReference type="ARBA" id="ARBA00022833"/>
    </source>
</evidence>
<evidence type="ECO:0000259" key="17">
    <source>
        <dbReference type="PROSITE" id="PS50090"/>
    </source>
</evidence>
<keyword evidence="13" id="KW-0238">DNA-binding</keyword>
<evidence type="ECO:0000256" key="3">
    <source>
        <dbReference type="ARBA" id="ARBA00009085"/>
    </source>
</evidence>
<comment type="subcellular location">
    <subcellularLocation>
        <location evidence="2">Nucleus</location>
    </subcellularLocation>
</comment>
<evidence type="ECO:0000256" key="8">
    <source>
        <dbReference type="ARBA" id="ARBA00022771"/>
    </source>
</evidence>
<dbReference type="PROSITE" id="PS51294">
    <property type="entry name" value="HTH_MYB"/>
    <property type="match status" value="2"/>
</dbReference>